<dbReference type="GeneID" id="14212398"/>
<organism evidence="1 2">
    <name type="scientific">Caldisphaera lagunensis (strain DSM 15908 / JCM 11604 / ANMR 0165 / IC-154)</name>
    <dbReference type="NCBI Taxonomy" id="1056495"/>
    <lineage>
        <taxon>Archaea</taxon>
        <taxon>Thermoproteota</taxon>
        <taxon>Thermoprotei</taxon>
        <taxon>Acidilobales</taxon>
        <taxon>Caldisphaeraceae</taxon>
        <taxon>Caldisphaera</taxon>
    </lineage>
</organism>
<name>L0ACS7_CALLD</name>
<dbReference type="eggNOG" id="arCOG04251">
    <property type="taxonomic scope" value="Archaea"/>
</dbReference>
<dbReference type="RefSeq" id="WP_015232757.1">
    <property type="nucleotide sequence ID" value="NC_019791.1"/>
</dbReference>
<dbReference type="HOGENOM" id="CLU_126372_0_0_2"/>
<evidence type="ECO:0000313" key="1">
    <source>
        <dbReference type="EMBL" id="AFZ70860.1"/>
    </source>
</evidence>
<gene>
    <name evidence="1" type="ordered locus">Calag_1138</name>
</gene>
<evidence type="ECO:0000313" key="2">
    <source>
        <dbReference type="Proteomes" id="UP000010469"/>
    </source>
</evidence>
<dbReference type="OrthoDB" id="15027at2157"/>
<keyword evidence="2" id="KW-1185">Reference proteome</keyword>
<dbReference type="InterPro" id="IPR017006">
    <property type="entry name" value="UCP032756"/>
</dbReference>
<dbReference type="InParanoid" id="L0ACS7"/>
<accession>L0ACS7</accession>
<dbReference type="STRING" id="1056495.Calag_1138"/>
<dbReference type="Proteomes" id="UP000010469">
    <property type="component" value="Chromosome"/>
</dbReference>
<dbReference type="KEGG" id="clg:Calag_1138"/>
<dbReference type="EMBL" id="CP003378">
    <property type="protein sequence ID" value="AFZ70860.1"/>
    <property type="molecule type" value="Genomic_DNA"/>
</dbReference>
<proteinExistence type="predicted"/>
<protein>
    <recommendedName>
        <fullName evidence="3">DUF2286 domain-containing protein</fullName>
    </recommendedName>
</protein>
<reference evidence="2" key="1">
    <citation type="submission" date="2012-03" db="EMBL/GenBank/DDBJ databases">
        <title>Complete genome of Caldisphaera lagunensis DSM 15908.</title>
        <authorList>
            <person name="Lucas S."/>
            <person name="Copeland A."/>
            <person name="Lapidus A."/>
            <person name="Glavina del Rio T."/>
            <person name="Dalin E."/>
            <person name="Tice H."/>
            <person name="Bruce D."/>
            <person name="Goodwin L."/>
            <person name="Pitluck S."/>
            <person name="Peters L."/>
            <person name="Mikhailova N."/>
            <person name="Teshima H."/>
            <person name="Kyrpides N."/>
            <person name="Mavromatis K."/>
            <person name="Ivanova N."/>
            <person name="Brettin T."/>
            <person name="Detter J.C."/>
            <person name="Han C."/>
            <person name="Larimer F."/>
            <person name="Land M."/>
            <person name="Hauser L."/>
            <person name="Markowitz V."/>
            <person name="Cheng J.-F."/>
            <person name="Hugenholtz P."/>
            <person name="Woyke T."/>
            <person name="Wu D."/>
            <person name="Spring S."/>
            <person name="Schroeder M."/>
            <person name="Brambilla E."/>
            <person name="Klenk H.-P."/>
            <person name="Eisen J.A."/>
        </authorList>
    </citation>
    <scope>NUCLEOTIDE SEQUENCE [LARGE SCALE GENOMIC DNA]</scope>
    <source>
        <strain evidence="2">DSM 15908 / JCM 11604 / IC-154</strain>
    </source>
</reference>
<dbReference type="Pfam" id="PF10051">
    <property type="entry name" value="DUF2286"/>
    <property type="match status" value="1"/>
</dbReference>
<dbReference type="AlphaFoldDB" id="L0ACS7"/>
<evidence type="ECO:0008006" key="3">
    <source>
        <dbReference type="Google" id="ProtNLM"/>
    </source>
</evidence>
<sequence>MKIIVIRSEVGKIISSELMEGELDQIVKKKSEDAMKEWNPETSDFIVLRDIRELELPLPLDPELVDILRNVGTLSRTSEKAIARIPVYTISFENMMIGEDNYVEHKIYLISPYINDDIKTELEKEAVEITTEKAAPEGIEEEGEEEEK</sequence>